<dbReference type="GO" id="GO:0019350">
    <property type="term" value="P:teichoic acid biosynthetic process"/>
    <property type="evidence" value="ECO:0007669"/>
    <property type="project" value="UniProtKB-KW"/>
</dbReference>
<sequence length="393" mass="45660">MVKEIAISIYLFVFRILFNFFKLFTLKTKTVCVATFGDNIFYTTKALSKLSDEEVVILKSSSCKYLFHNLKATIIPFTLKHPIAYIKSIYHLATAKTILIDNYYGFLAATSFKQGVTCIQLWHAGGAIKQFGLKDPTNKFRSKKANERFQQVYNTFHYTVVGSERMAETFKESFGLTDDRILRKGIPRSDVLFDHSMKESIYNQMVEIHPIINNKQIILYAPTFRNNQLSHYQLQLDIGKLYQELSEDYVLLIKPHPAVTYDISEAYQDFVYDVSEFYDTNQLLLITDILITDYSSIPFEYALLEKPMIFYAYDMEEYRLTSGLIDDYEQQMPGPVVASTEAIILTIKENKFNYGKIKEFAKQWNEYSNGKSSMNLAKYLTDTELKEREKAII</sequence>
<evidence type="ECO:0000256" key="7">
    <source>
        <dbReference type="SAM" id="Phobius"/>
    </source>
</evidence>
<reference evidence="9" key="1">
    <citation type="submission" date="2015-07" db="EMBL/GenBank/DDBJ databases">
        <title>Fjat-10053 dsm26.</title>
        <authorList>
            <person name="Liu B."/>
            <person name="Wang J."/>
            <person name="Zhu Y."/>
            <person name="Liu G."/>
            <person name="Chen Q."/>
            <person name="Chen Z."/>
            <person name="Lan J."/>
            <person name="Che J."/>
            <person name="Ge C."/>
            <person name="Shi H."/>
            <person name="Pan Z."/>
            <person name="Liu X."/>
        </authorList>
    </citation>
    <scope>NUCLEOTIDE SEQUENCE [LARGE SCALE GENOMIC DNA]</scope>
    <source>
        <strain evidence="9">DSM 26</strain>
    </source>
</reference>
<dbReference type="Pfam" id="PF04464">
    <property type="entry name" value="Glyphos_transf"/>
    <property type="match status" value="1"/>
</dbReference>
<dbReference type="GO" id="GO:0005886">
    <property type="term" value="C:plasma membrane"/>
    <property type="evidence" value="ECO:0007669"/>
    <property type="project" value="UniProtKB-SubCell"/>
</dbReference>
<comment type="subcellular location">
    <subcellularLocation>
        <location evidence="1">Cell membrane</location>
        <topology evidence="1">Peripheral membrane protein</topology>
    </subcellularLocation>
</comment>
<dbReference type="Proteomes" id="UP000036780">
    <property type="component" value="Unassembled WGS sequence"/>
</dbReference>
<keyword evidence="9" id="KW-1185">Reference proteome</keyword>
<gene>
    <name evidence="8" type="ORF">AFK71_08075</name>
</gene>
<dbReference type="InterPro" id="IPR043148">
    <property type="entry name" value="TagF_C"/>
</dbReference>
<organism evidence="8 9">
    <name type="scientific">Virgibacillus pantothenticus</name>
    <dbReference type="NCBI Taxonomy" id="1473"/>
    <lineage>
        <taxon>Bacteria</taxon>
        <taxon>Bacillati</taxon>
        <taxon>Bacillota</taxon>
        <taxon>Bacilli</taxon>
        <taxon>Bacillales</taxon>
        <taxon>Bacillaceae</taxon>
        <taxon>Virgibacillus</taxon>
    </lineage>
</organism>
<evidence type="ECO:0000313" key="9">
    <source>
        <dbReference type="Proteomes" id="UP000036780"/>
    </source>
</evidence>
<accession>A0A0L0QSD4</accession>
<feature type="transmembrane region" description="Helical" evidence="7">
    <location>
        <begin position="7"/>
        <end position="26"/>
    </location>
</feature>
<evidence type="ECO:0000313" key="8">
    <source>
        <dbReference type="EMBL" id="KNE21595.1"/>
    </source>
</evidence>
<dbReference type="AlphaFoldDB" id="A0A0L0QSD4"/>
<evidence type="ECO:0000256" key="1">
    <source>
        <dbReference type="ARBA" id="ARBA00004202"/>
    </source>
</evidence>
<keyword evidence="5" id="KW-0777">Teichoic acid biosynthesis</keyword>
<evidence type="ECO:0000256" key="5">
    <source>
        <dbReference type="ARBA" id="ARBA00022944"/>
    </source>
</evidence>
<keyword evidence="7" id="KW-0812">Transmembrane</keyword>
<dbReference type="PATRIC" id="fig|1473.5.peg.4661"/>
<comment type="similarity">
    <text evidence="2">Belongs to the CDP-glycerol glycerophosphotransferase family.</text>
</comment>
<dbReference type="OrthoDB" id="9811865at2"/>
<name>A0A0L0QSD4_VIRPA</name>
<protein>
    <submittedName>
        <fullName evidence="8">Teichoic acid biosynthesis protein B</fullName>
    </submittedName>
</protein>
<dbReference type="GO" id="GO:0047355">
    <property type="term" value="F:CDP-glycerol glycerophosphotransferase activity"/>
    <property type="evidence" value="ECO:0007669"/>
    <property type="project" value="InterPro"/>
</dbReference>
<dbReference type="PANTHER" id="PTHR37316:SF1">
    <property type="entry name" value="TEICHOIC ACID GLYCEROL-PHOSPHATE PRIMASE"/>
    <property type="match status" value="1"/>
</dbReference>
<evidence type="ECO:0000256" key="2">
    <source>
        <dbReference type="ARBA" id="ARBA00010488"/>
    </source>
</evidence>
<proteinExistence type="inferred from homology"/>
<dbReference type="SUPFAM" id="SSF53756">
    <property type="entry name" value="UDP-Glycosyltransferase/glycogen phosphorylase"/>
    <property type="match status" value="1"/>
</dbReference>
<dbReference type="Gene3D" id="3.40.50.11820">
    <property type="match status" value="1"/>
</dbReference>
<dbReference type="InterPro" id="IPR007554">
    <property type="entry name" value="Glycerophosphate_synth"/>
</dbReference>
<comment type="caution">
    <text evidence="8">The sequence shown here is derived from an EMBL/GenBank/DDBJ whole genome shotgun (WGS) entry which is preliminary data.</text>
</comment>
<dbReference type="GeneID" id="66872636"/>
<dbReference type="RefSeq" id="WP_050351030.1">
    <property type="nucleotide sequence ID" value="NZ_CP073011.1"/>
</dbReference>
<evidence type="ECO:0000256" key="4">
    <source>
        <dbReference type="ARBA" id="ARBA00022679"/>
    </source>
</evidence>
<keyword evidence="6 7" id="KW-0472">Membrane</keyword>
<evidence type="ECO:0000256" key="6">
    <source>
        <dbReference type="ARBA" id="ARBA00023136"/>
    </source>
</evidence>
<keyword evidence="3" id="KW-1003">Cell membrane</keyword>
<evidence type="ECO:0000256" key="3">
    <source>
        <dbReference type="ARBA" id="ARBA00022475"/>
    </source>
</evidence>
<dbReference type="PANTHER" id="PTHR37316">
    <property type="entry name" value="TEICHOIC ACID GLYCEROL-PHOSPHATE PRIMASE"/>
    <property type="match status" value="1"/>
</dbReference>
<dbReference type="Gene3D" id="3.40.50.12580">
    <property type="match status" value="1"/>
</dbReference>
<keyword evidence="4" id="KW-0808">Transferase</keyword>
<dbReference type="InterPro" id="IPR043149">
    <property type="entry name" value="TagF_N"/>
</dbReference>
<dbReference type="InterPro" id="IPR051612">
    <property type="entry name" value="Teichoic_Acid_Biosynth"/>
</dbReference>
<dbReference type="EMBL" id="LGTO01000005">
    <property type="protein sequence ID" value="KNE21595.1"/>
    <property type="molecule type" value="Genomic_DNA"/>
</dbReference>
<keyword evidence="7" id="KW-1133">Transmembrane helix</keyword>